<dbReference type="EMBL" id="DWUX01000219">
    <property type="protein sequence ID" value="HJD40861.1"/>
    <property type="molecule type" value="Genomic_DNA"/>
</dbReference>
<evidence type="ECO:0000313" key="6">
    <source>
        <dbReference type="Proteomes" id="UP000823850"/>
    </source>
</evidence>
<proteinExistence type="predicted"/>
<name>A0A9D2U4I7_9FIRM</name>
<comment type="caution">
    <text evidence="5">The sequence shown here is derived from an EMBL/GenBank/DDBJ whole genome shotgun (WGS) entry which is preliminary data.</text>
</comment>
<evidence type="ECO:0000259" key="4">
    <source>
        <dbReference type="PROSITE" id="PS51379"/>
    </source>
</evidence>
<evidence type="ECO:0000256" key="2">
    <source>
        <dbReference type="ARBA" id="ARBA00023004"/>
    </source>
</evidence>
<reference evidence="5" key="2">
    <citation type="submission" date="2021-04" db="EMBL/GenBank/DDBJ databases">
        <authorList>
            <person name="Gilroy R."/>
        </authorList>
    </citation>
    <scope>NUCLEOTIDE SEQUENCE</scope>
    <source>
        <strain evidence="5">ChiW19-6364</strain>
    </source>
</reference>
<dbReference type="PROSITE" id="PS51379">
    <property type="entry name" value="4FE4S_FER_2"/>
    <property type="match status" value="2"/>
</dbReference>
<feature type="domain" description="4Fe-4S ferredoxin-type" evidence="4">
    <location>
        <begin position="161"/>
        <end position="190"/>
    </location>
</feature>
<dbReference type="GO" id="GO:0051536">
    <property type="term" value="F:iron-sulfur cluster binding"/>
    <property type="evidence" value="ECO:0007669"/>
    <property type="project" value="UniProtKB-KW"/>
</dbReference>
<gene>
    <name evidence="5" type="ORF">H9913_12660</name>
</gene>
<dbReference type="Gene3D" id="2.30.110.10">
    <property type="entry name" value="Electron Transport, Fmn-binding Protein, Chain A"/>
    <property type="match status" value="1"/>
</dbReference>
<reference evidence="5" key="1">
    <citation type="journal article" date="2021" name="PeerJ">
        <title>Extensive microbial diversity within the chicken gut microbiome revealed by metagenomics and culture.</title>
        <authorList>
            <person name="Gilroy R."/>
            <person name="Ravi A."/>
            <person name="Getino M."/>
            <person name="Pursley I."/>
            <person name="Horton D.L."/>
            <person name="Alikhan N.F."/>
            <person name="Baker D."/>
            <person name="Gharbi K."/>
            <person name="Hall N."/>
            <person name="Watson M."/>
            <person name="Adriaenssens E.M."/>
            <person name="Foster-Nyarko E."/>
            <person name="Jarju S."/>
            <person name="Secka A."/>
            <person name="Antonio M."/>
            <person name="Oren A."/>
            <person name="Chaudhuri R.R."/>
            <person name="La Ragione R."/>
            <person name="Hildebrand F."/>
            <person name="Pallen M.J."/>
        </authorList>
    </citation>
    <scope>NUCLEOTIDE SEQUENCE</scope>
    <source>
        <strain evidence="5">ChiW19-6364</strain>
    </source>
</reference>
<feature type="domain" description="4Fe-4S ferredoxin-type" evidence="4">
    <location>
        <begin position="191"/>
        <end position="222"/>
    </location>
</feature>
<evidence type="ECO:0000256" key="1">
    <source>
        <dbReference type="ARBA" id="ARBA00022723"/>
    </source>
</evidence>
<dbReference type="AlphaFoldDB" id="A0A9D2U4I7"/>
<dbReference type="PROSITE" id="PS00198">
    <property type="entry name" value="4FE4S_FER_1"/>
    <property type="match status" value="1"/>
</dbReference>
<sequence>MEKCDALWGLTDQDPEEKIKEKAFSLIGGIRFIPAATVYHGQPECRILDFNRLSNGEIYFMTSRGKPVYLQLKERPQLVLNTLIQDRYSLRMSAWAEEEKDEKIWEEFFALNPGTKLMYRKNFDMVALFHLYKGEGEIFHLYESERIRRLRFSFGGIDKKPMSYFISGSCTGCGACQENCVEEAIYRDPDGKYHIREMDCDDCGICYTKCPMADEALICRLR</sequence>
<dbReference type="SUPFAM" id="SSF54862">
    <property type="entry name" value="4Fe-4S ferredoxins"/>
    <property type="match status" value="1"/>
</dbReference>
<keyword evidence="3" id="KW-0411">Iron-sulfur</keyword>
<dbReference type="SUPFAM" id="SSF50475">
    <property type="entry name" value="FMN-binding split barrel"/>
    <property type="match status" value="1"/>
</dbReference>
<protein>
    <recommendedName>
        <fullName evidence="4">4Fe-4S ferredoxin-type domain-containing protein</fullName>
    </recommendedName>
</protein>
<organism evidence="5 6">
    <name type="scientific">Candidatus Blautia stercoripullorum</name>
    <dbReference type="NCBI Taxonomy" id="2838502"/>
    <lineage>
        <taxon>Bacteria</taxon>
        <taxon>Bacillati</taxon>
        <taxon>Bacillota</taxon>
        <taxon>Clostridia</taxon>
        <taxon>Lachnospirales</taxon>
        <taxon>Lachnospiraceae</taxon>
        <taxon>Blautia</taxon>
    </lineage>
</organism>
<dbReference type="InterPro" id="IPR017900">
    <property type="entry name" value="4Fe4S_Fe_S_CS"/>
</dbReference>
<evidence type="ECO:0000256" key="3">
    <source>
        <dbReference type="ARBA" id="ARBA00023014"/>
    </source>
</evidence>
<dbReference type="Proteomes" id="UP000823850">
    <property type="component" value="Unassembled WGS sequence"/>
</dbReference>
<keyword evidence="1" id="KW-0479">Metal-binding</keyword>
<dbReference type="InterPro" id="IPR012349">
    <property type="entry name" value="Split_barrel_FMN-bd"/>
</dbReference>
<dbReference type="GO" id="GO:0046872">
    <property type="term" value="F:metal ion binding"/>
    <property type="evidence" value="ECO:0007669"/>
    <property type="project" value="UniProtKB-KW"/>
</dbReference>
<dbReference type="InterPro" id="IPR017896">
    <property type="entry name" value="4Fe4S_Fe-S-bd"/>
</dbReference>
<evidence type="ECO:0000313" key="5">
    <source>
        <dbReference type="EMBL" id="HJD40861.1"/>
    </source>
</evidence>
<dbReference type="Pfam" id="PF13187">
    <property type="entry name" value="Fer4_9"/>
    <property type="match status" value="1"/>
</dbReference>
<dbReference type="Gene3D" id="3.30.70.20">
    <property type="match status" value="1"/>
</dbReference>
<keyword evidence="2" id="KW-0408">Iron</keyword>
<accession>A0A9D2U4I7</accession>